<feature type="transmembrane region" description="Helical" evidence="6">
    <location>
        <begin position="106"/>
        <end position="128"/>
    </location>
</feature>
<accession>A0AAV5VL86</accession>
<feature type="transmembrane region" description="Helical" evidence="6">
    <location>
        <begin position="6"/>
        <end position="24"/>
    </location>
</feature>
<evidence type="ECO:0000313" key="7">
    <source>
        <dbReference type="EMBL" id="GMT20482.1"/>
    </source>
</evidence>
<feature type="transmembrane region" description="Helical" evidence="6">
    <location>
        <begin position="140"/>
        <end position="161"/>
    </location>
</feature>
<proteinExistence type="inferred from homology"/>
<gene>
    <name evidence="7" type="ORF">PFISCL1PPCAC_11779</name>
</gene>
<feature type="transmembrane region" description="Helical" evidence="6">
    <location>
        <begin position="82"/>
        <end position="100"/>
    </location>
</feature>
<keyword evidence="5 6" id="KW-0472">Membrane</keyword>
<dbReference type="EMBL" id="BTSY01000003">
    <property type="protein sequence ID" value="GMT20482.1"/>
    <property type="molecule type" value="Genomic_DNA"/>
</dbReference>
<dbReference type="PANTHER" id="PTHR23294">
    <property type="entry name" value="ET TRANSLATION PRODUCT-RELATED"/>
    <property type="match status" value="1"/>
</dbReference>
<name>A0AAV5VL86_9BILA</name>
<sequence>MKDSSYQHVCTVLVGISTLFRYICYDMATFIVESLVHSAHLRDPNSIIKHAGYYGQAVKEISTCLATFTVPVVLNYLKPKTILLIGSGMFIFYFACFFYINNYLYFLANILLGIAFALIYTAFLTYQMQFSTRKTLPRNSARITAIGNLSLILGGCLYIYVSKSRPHEADSISAETDYRYYSEGETRMLCGFLLASCLGNFVLTGLFPSKEVEDSVSSENPQVKLALKEQLGAVGSALVNPYILILIPRFLSHGLFISFMMNVYPTSLQYSTILARNYPMMTAYYAFAMCAGSTLCGILIAPLNRAFHDFGMRPLYYITVVLQLAIYILAGGELGSARATKPVAKL</sequence>
<keyword evidence="8" id="KW-1185">Reference proteome</keyword>
<dbReference type="Gene3D" id="1.20.1250.20">
    <property type="entry name" value="MFS general substrate transporter like domains"/>
    <property type="match status" value="1"/>
</dbReference>
<organism evidence="7 8">
    <name type="scientific">Pristionchus fissidentatus</name>
    <dbReference type="NCBI Taxonomy" id="1538716"/>
    <lineage>
        <taxon>Eukaryota</taxon>
        <taxon>Metazoa</taxon>
        <taxon>Ecdysozoa</taxon>
        <taxon>Nematoda</taxon>
        <taxon>Chromadorea</taxon>
        <taxon>Rhabditida</taxon>
        <taxon>Rhabditina</taxon>
        <taxon>Diplogasteromorpha</taxon>
        <taxon>Diplogasteroidea</taxon>
        <taxon>Neodiplogasteridae</taxon>
        <taxon>Pristionchus</taxon>
    </lineage>
</organism>
<dbReference type="AlphaFoldDB" id="A0AAV5VL86"/>
<feature type="transmembrane region" description="Helical" evidence="6">
    <location>
        <begin position="242"/>
        <end position="264"/>
    </location>
</feature>
<evidence type="ECO:0008006" key="9">
    <source>
        <dbReference type="Google" id="ProtNLM"/>
    </source>
</evidence>
<dbReference type="SUPFAM" id="SSF103473">
    <property type="entry name" value="MFS general substrate transporter"/>
    <property type="match status" value="1"/>
</dbReference>
<evidence type="ECO:0000256" key="5">
    <source>
        <dbReference type="ARBA" id="ARBA00023136"/>
    </source>
</evidence>
<dbReference type="PANTHER" id="PTHR23294:SF18">
    <property type="entry name" value="UNC93-LIKE PROTEIN MFSD11"/>
    <property type="match status" value="1"/>
</dbReference>
<dbReference type="InterPro" id="IPR051617">
    <property type="entry name" value="UNC-93-like_regulator"/>
</dbReference>
<protein>
    <recommendedName>
        <fullName evidence="9">Membrane transporter</fullName>
    </recommendedName>
</protein>
<evidence type="ECO:0000256" key="2">
    <source>
        <dbReference type="ARBA" id="ARBA00009172"/>
    </source>
</evidence>
<evidence type="ECO:0000313" key="8">
    <source>
        <dbReference type="Proteomes" id="UP001432322"/>
    </source>
</evidence>
<comment type="caution">
    <text evidence="7">The sequence shown here is derived from an EMBL/GenBank/DDBJ whole genome shotgun (WGS) entry which is preliminary data.</text>
</comment>
<evidence type="ECO:0000256" key="6">
    <source>
        <dbReference type="SAM" id="Phobius"/>
    </source>
</evidence>
<evidence type="ECO:0000256" key="1">
    <source>
        <dbReference type="ARBA" id="ARBA00004141"/>
    </source>
</evidence>
<comment type="subcellular location">
    <subcellularLocation>
        <location evidence="1">Membrane</location>
        <topology evidence="1">Multi-pass membrane protein</topology>
    </subcellularLocation>
</comment>
<feature type="transmembrane region" description="Helical" evidence="6">
    <location>
        <begin position="284"/>
        <end position="303"/>
    </location>
</feature>
<feature type="transmembrane region" description="Helical" evidence="6">
    <location>
        <begin position="315"/>
        <end position="332"/>
    </location>
</feature>
<evidence type="ECO:0000256" key="3">
    <source>
        <dbReference type="ARBA" id="ARBA00022692"/>
    </source>
</evidence>
<feature type="transmembrane region" description="Helical" evidence="6">
    <location>
        <begin position="186"/>
        <end position="207"/>
    </location>
</feature>
<keyword evidence="3 6" id="KW-0812">Transmembrane</keyword>
<reference evidence="7" key="1">
    <citation type="submission" date="2023-10" db="EMBL/GenBank/DDBJ databases">
        <title>Genome assembly of Pristionchus species.</title>
        <authorList>
            <person name="Yoshida K."/>
            <person name="Sommer R.J."/>
        </authorList>
    </citation>
    <scope>NUCLEOTIDE SEQUENCE</scope>
    <source>
        <strain evidence="7">RS5133</strain>
    </source>
</reference>
<dbReference type="Proteomes" id="UP001432322">
    <property type="component" value="Unassembled WGS sequence"/>
</dbReference>
<keyword evidence="4 6" id="KW-1133">Transmembrane helix</keyword>
<comment type="similarity">
    <text evidence="2">Belongs to the unc-93 family.</text>
</comment>
<dbReference type="InterPro" id="IPR036259">
    <property type="entry name" value="MFS_trans_sf"/>
</dbReference>
<evidence type="ECO:0000256" key="4">
    <source>
        <dbReference type="ARBA" id="ARBA00022989"/>
    </source>
</evidence>
<dbReference type="GO" id="GO:0016020">
    <property type="term" value="C:membrane"/>
    <property type="evidence" value="ECO:0007669"/>
    <property type="project" value="UniProtKB-SubCell"/>
</dbReference>
<dbReference type="Pfam" id="PF05978">
    <property type="entry name" value="UNC-93"/>
    <property type="match status" value="1"/>
</dbReference>
<dbReference type="InterPro" id="IPR010291">
    <property type="entry name" value="Ion_channel_UNC-93"/>
</dbReference>